<comment type="catalytic activity">
    <reaction evidence="1">
        <text>alpha,alpha-trehalose + H2O = alpha-D-glucose + beta-D-glucose</text>
        <dbReference type="Rhea" id="RHEA:32675"/>
        <dbReference type="ChEBI" id="CHEBI:15377"/>
        <dbReference type="ChEBI" id="CHEBI:15903"/>
        <dbReference type="ChEBI" id="CHEBI:16551"/>
        <dbReference type="ChEBI" id="CHEBI:17925"/>
        <dbReference type="EC" id="3.2.1.28"/>
    </reaction>
</comment>
<dbReference type="GO" id="GO:0005993">
    <property type="term" value="P:trehalose catabolic process"/>
    <property type="evidence" value="ECO:0007669"/>
    <property type="project" value="TreeGrafter"/>
</dbReference>
<dbReference type="PANTHER" id="PTHR23403:SF1">
    <property type="entry name" value="TREHALASE"/>
    <property type="match status" value="1"/>
</dbReference>
<dbReference type="CTD" id="9950719"/>
<dbReference type="InterPro" id="IPR008928">
    <property type="entry name" value="6-hairpin_glycosidase_sf"/>
</dbReference>
<reference evidence="9" key="1">
    <citation type="submission" date="2012-04" db="EMBL/GenBank/DDBJ databases">
        <title>The Genome Sequence of Loa loa.</title>
        <authorList>
            <consortium name="The Broad Institute Genome Sequencing Platform"/>
            <consortium name="Broad Institute Genome Sequencing Center for Infectious Disease"/>
            <person name="Nutman T.B."/>
            <person name="Fink D.L."/>
            <person name="Russ C."/>
            <person name="Young S."/>
            <person name="Zeng Q."/>
            <person name="Gargeya S."/>
            <person name="Alvarado L."/>
            <person name="Berlin A."/>
            <person name="Chapman S.B."/>
            <person name="Chen Z."/>
            <person name="Freedman E."/>
            <person name="Gellesch M."/>
            <person name="Goldberg J."/>
            <person name="Griggs A."/>
            <person name="Gujja S."/>
            <person name="Heilman E.R."/>
            <person name="Heiman D."/>
            <person name="Howarth C."/>
            <person name="Mehta T."/>
            <person name="Neiman D."/>
            <person name="Pearson M."/>
            <person name="Roberts A."/>
            <person name="Saif S."/>
            <person name="Shea T."/>
            <person name="Shenoy N."/>
            <person name="Sisk P."/>
            <person name="Stolte C."/>
            <person name="Sykes S."/>
            <person name="White J."/>
            <person name="Yandava C."/>
            <person name="Haas B."/>
            <person name="Henn M.R."/>
            <person name="Nusbaum C."/>
            <person name="Birren B."/>
        </authorList>
    </citation>
    <scope>NUCLEOTIDE SEQUENCE [LARGE SCALE GENOMIC DNA]</scope>
</reference>
<evidence type="ECO:0000256" key="3">
    <source>
        <dbReference type="ARBA" id="ARBA00012757"/>
    </source>
</evidence>
<protein>
    <recommendedName>
        <fullName evidence="4">Trehalase</fullName>
        <ecNumber evidence="3">3.2.1.28</ecNumber>
    </recommendedName>
    <alternativeName>
        <fullName evidence="7">Alpha,alpha-trehalase</fullName>
    </alternativeName>
    <alternativeName>
        <fullName evidence="8">Alpha,alpha-trehalose glucohydrolase</fullName>
    </alternativeName>
</protein>
<gene>
    <name evidence="9" type="ORF">LOAG_13249</name>
</gene>
<evidence type="ECO:0000256" key="6">
    <source>
        <dbReference type="ARBA" id="ARBA00023295"/>
    </source>
</evidence>
<organism evidence="9">
    <name type="scientific">Loa loa</name>
    <name type="common">Eye worm</name>
    <name type="synonym">Filaria loa</name>
    <dbReference type="NCBI Taxonomy" id="7209"/>
    <lineage>
        <taxon>Eukaryota</taxon>
        <taxon>Metazoa</taxon>
        <taxon>Ecdysozoa</taxon>
        <taxon>Nematoda</taxon>
        <taxon>Chromadorea</taxon>
        <taxon>Rhabditida</taxon>
        <taxon>Spirurina</taxon>
        <taxon>Spiruromorpha</taxon>
        <taxon>Filarioidea</taxon>
        <taxon>Onchocercidae</taxon>
        <taxon>Loa</taxon>
    </lineage>
</organism>
<dbReference type="Gene3D" id="1.50.10.10">
    <property type="match status" value="1"/>
</dbReference>
<dbReference type="AlphaFoldDB" id="A0A1S0TJU8"/>
<evidence type="ECO:0000256" key="4">
    <source>
        <dbReference type="ARBA" id="ARBA00019905"/>
    </source>
</evidence>
<dbReference type="GO" id="GO:0004555">
    <property type="term" value="F:alpha,alpha-trehalase activity"/>
    <property type="evidence" value="ECO:0007669"/>
    <property type="project" value="UniProtKB-EC"/>
</dbReference>
<keyword evidence="5" id="KW-0378">Hydrolase</keyword>
<evidence type="ECO:0000256" key="5">
    <source>
        <dbReference type="ARBA" id="ARBA00022801"/>
    </source>
</evidence>
<dbReference type="OrthoDB" id="3542292at2759"/>
<dbReference type="InParanoid" id="A0A1S0TJU8"/>
<evidence type="ECO:0000313" key="9">
    <source>
        <dbReference type="EMBL" id="EFO15264.1"/>
    </source>
</evidence>
<dbReference type="InterPro" id="IPR012341">
    <property type="entry name" value="6hp_glycosidase-like_sf"/>
</dbReference>
<dbReference type="RefSeq" id="XP_003148805.1">
    <property type="nucleotide sequence ID" value="XM_003148757.1"/>
</dbReference>
<name>A0A1S0TJU8_LOALO</name>
<dbReference type="EMBL" id="JH713020">
    <property type="protein sequence ID" value="EFO15264.1"/>
    <property type="molecule type" value="Genomic_DNA"/>
</dbReference>
<proteinExistence type="inferred from homology"/>
<dbReference type="PANTHER" id="PTHR23403">
    <property type="entry name" value="TREHALASE"/>
    <property type="match status" value="1"/>
</dbReference>
<comment type="similarity">
    <text evidence="2">Belongs to the glycosyl hydrolase 37 family.</text>
</comment>
<evidence type="ECO:0000256" key="2">
    <source>
        <dbReference type="ARBA" id="ARBA00005615"/>
    </source>
</evidence>
<evidence type="ECO:0000256" key="1">
    <source>
        <dbReference type="ARBA" id="ARBA00001576"/>
    </source>
</evidence>
<dbReference type="InterPro" id="IPR018232">
    <property type="entry name" value="Glyco_hydro_37_CS"/>
</dbReference>
<dbReference type="EC" id="3.2.1.28" evidence="3"/>
<evidence type="ECO:0000256" key="7">
    <source>
        <dbReference type="ARBA" id="ARBA00030473"/>
    </source>
</evidence>
<sequence length="59" mass="6857">MSSVLDCSKFSPPIIKIEDPRRNSLIEVPHPFIIPGGRFREFYYWDAYWIAKGLIASDL</sequence>
<keyword evidence="6" id="KW-0326">Glycosidase</keyword>
<dbReference type="SUPFAM" id="SSF48208">
    <property type="entry name" value="Six-hairpin glycosidases"/>
    <property type="match status" value="1"/>
</dbReference>
<dbReference type="KEGG" id="loa:LOAG_13249"/>
<dbReference type="Pfam" id="PF01204">
    <property type="entry name" value="Trehalase"/>
    <property type="match status" value="1"/>
</dbReference>
<dbReference type="GeneID" id="9950719"/>
<evidence type="ECO:0000256" key="8">
    <source>
        <dbReference type="ARBA" id="ARBA00031637"/>
    </source>
</evidence>
<accession>A0A1S0TJU8</accession>
<dbReference type="InterPro" id="IPR001661">
    <property type="entry name" value="Glyco_hydro_37"/>
</dbReference>
<dbReference type="PROSITE" id="PS00927">
    <property type="entry name" value="TREHALASE_1"/>
    <property type="match status" value="1"/>
</dbReference>